<dbReference type="GO" id="GO:0005886">
    <property type="term" value="C:plasma membrane"/>
    <property type="evidence" value="ECO:0007669"/>
    <property type="project" value="UniProtKB-SubCell"/>
</dbReference>
<dbReference type="KEGG" id="swp:swp_0196"/>
<evidence type="ECO:0000256" key="4">
    <source>
        <dbReference type="ARBA" id="ARBA00022448"/>
    </source>
</evidence>
<keyword evidence="9" id="KW-0472">Membrane</keyword>
<dbReference type="EMBL" id="CP000472">
    <property type="protein sequence ID" value="ACJ27039.1"/>
    <property type="molecule type" value="Genomic_DNA"/>
</dbReference>
<evidence type="ECO:0000256" key="9">
    <source>
        <dbReference type="ARBA" id="ARBA00023136"/>
    </source>
</evidence>
<evidence type="ECO:0000313" key="11">
    <source>
        <dbReference type="EMBL" id="ACJ27039.1"/>
    </source>
</evidence>
<keyword evidence="5" id="KW-1003">Cell membrane</keyword>
<organism evidence="11 12">
    <name type="scientific">Shewanella piezotolerans (strain WP3 / JCM 13877)</name>
    <dbReference type="NCBI Taxonomy" id="225849"/>
    <lineage>
        <taxon>Bacteria</taxon>
        <taxon>Pseudomonadati</taxon>
        <taxon>Pseudomonadota</taxon>
        <taxon>Gammaproteobacteria</taxon>
        <taxon>Alteromonadales</taxon>
        <taxon>Shewanellaceae</taxon>
        <taxon>Shewanella</taxon>
    </lineage>
</organism>
<sequence length="252" mass="27270">MKLVKKIALGFFIYLFFLVVLFPASMAVKLAPIPANTVISGVSGTIWSGSIDSLTVQKRQLEMVRWDLSVASLLMGTVKADISIGSRSSAVNGKAAVAYSFAGLDVSALRFEAPSDFLLGNTRLPFRTEIKGDVSALVDTFEQGLPWCEQLSGKLFLNKVQVANQFGNYPLGDIALGLSCIDGQVQLATDEKLNGLGLDGTILLADNKMMQVNAKIREVNTQPDDLKKALGFLGKKDSQGYYPITYQGRLPL</sequence>
<dbReference type="OrthoDB" id="6118198at2"/>
<comment type="subcellular location">
    <subcellularLocation>
        <location evidence="1">Cell inner membrane</location>
    </subcellularLocation>
</comment>
<dbReference type="InterPro" id="IPR022792">
    <property type="entry name" value="T2SS_protein-GspN"/>
</dbReference>
<evidence type="ECO:0000256" key="10">
    <source>
        <dbReference type="ARBA" id="ARBA00030772"/>
    </source>
</evidence>
<evidence type="ECO:0000256" key="1">
    <source>
        <dbReference type="ARBA" id="ARBA00004533"/>
    </source>
</evidence>
<dbReference type="STRING" id="225849.swp_0196"/>
<dbReference type="GO" id="GO:0015628">
    <property type="term" value="P:protein secretion by the type II secretion system"/>
    <property type="evidence" value="ECO:0007669"/>
    <property type="project" value="InterPro"/>
</dbReference>
<dbReference type="RefSeq" id="WP_020910423.1">
    <property type="nucleotide sequence ID" value="NC_011566.1"/>
</dbReference>
<evidence type="ECO:0000256" key="7">
    <source>
        <dbReference type="ARBA" id="ARBA00022692"/>
    </source>
</evidence>
<name>B8CH46_SHEPW</name>
<protein>
    <recommendedName>
        <fullName evidence="3">Type II secretion system protein N</fullName>
    </recommendedName>
    <alternativeName>
        <fullName evidence="10">General secretion pathway protein N</fullName>
    </alternativeName>
</protein>
<evidence type="ECO:0000256" key="3">
    <source>
        <dbReference type="ARBA" id="ARBA00021563"/>
    </source>
</evidence>
<dbReference type="HOGENOM" id="CLU_092754_1_0_6"/>
<keyword evidence="6" id="KW-0997">Cell inner membrane</keyword>
<dbReference type="eggNOG" id="ENOG5032RTB">
    <property type="taxonomic scope" value="Bacteria"/>
</dbReference>
<keyword evidence="12" id="KW-1185">Reference proteome</keyword>
<keyword evidence="4" id="KW-0813">Transport</keyword>
<evidence type="ECO:0000256" key="8">
    <source>
        <dbReference type="ARBA" id="ARBA00022927"/>
    </source>
</evidence>
<gene>
    <name evidence="11" type="ordered locus">swp_0196</name>
</gene>
<comment type="similarity">
    <text evidence="2">Belongs to the GSP N family.</text>
</comment>
<dbReference type="Pfam" id="PF01203">
    <property type="entry name" value="T2SSN"/>
    <property type="match status" value="1"/>
</dbReference>
<accession>B8CH46</accession>
<evidence type="ECO:0000313" key="12">
    <source>
        <dbReference type="Proteomes" id="UP000000753"/>
    </source>
</evidence>
<evidence type="ECO:0000256" key="5">
    <source>
        <dbReference type="ARBA" id="ARBA00022475"/>
    </source>
</evidence>
<reference evidence="11 12" key="1">
    <citation type="journal article" date="2008" name="PLoS ONE">
        <title>Environmental adaptation: genomic analysis of the piezotolerant and psychrotolerant deep-sea iron reducing bacterium Shewanella piezotolerans WP3.</title>
        <authorList>
            <person name="Wang F."/>
            <person name="Wang J."/>
            <person name="Jian H."/>
            <person name="Zhang B."/>
            <person name="Li S."/>
            <person name="Wang F."/>
            <person name="Zeng X."/>
            <person name="Gao L."/>
            <person name="Bartlett D.H."/>
            <person name="Yu J."/>
            <person name="Hu S."/>
            <person name="Xiao X."/>
        </authorList>
    </citation>
    <scope>NUCLEOTIDE SEQUENCE [LARGE SCALE GENOMIC DNA]</scope>
    <source>
        <strain evidence="12">WP3 / JCM 13877</strain>
    </source>
</reference>
<proteinExistence type="inferred from homology"/>
<keyword evidence="7" id="KW-0812">Transmembrane</keyword>
<evidence type="ECO:0000256" key="2">
    <source>
        <dbReference type="ARBA" id="ARBA00007208"/>
    </source>
</evidence>
<dbReference type="Proteomes" id="UP000000753">
    <property type="component" value="Chromosome"/>
</dbReference>
<evidence type="ECO:0000256" key="6">
    <source>
        <dbReference type="ARBA" id="ARBA00022519"/>
    </source>
</evidence>
<keyword evidence="8" id="KW-0653">Protein transport</keyword>
<dbReference type="AlphaFoldDB" id="B8CH46"/>
<dbReference type="GO" id="GO:0015627">
    <property type="term" value="C:type II protein secretion system complex"/>
    <property type="evidence" value="ECO:0007669"/>
    <property type="project" value="InterPro"/>
</dbReference>